<organism evidence="3 4">
    <name type="scientific">Chitinophaga defluvii</name>
    <dbReference type="NCBI Taxonomy" id="3163343"/>
    <lineage>
        <taxon>Bacteria</taxon>
        <taxon>Pseudomonadati</taxon>
        <taxon>Bacteroidota</taxon>
        <taxon>Chitinophagia</taxon>
        <taxon>Chitinophagales</taxon>
        <taxon>Chitinophagaceae</taxon>
        <taxon>Chitinophaga</taxon>
    </lineage>
</organism>
<proteinExistence type="predicted"/>
<feature type="domain" description="Microcystin LR degradation protein MlrC C-terminal" evidence="1">
    <location>
        <begin position="307"/>
        <end position="486"/>
    </location>
</feature>
<reference evidence="3 4" key="1">
    <citation type="submission" date="2024-06" db="EMBL/GenBank/DDBJ databases">
        <title>Chitinophaga defluvii sp. nov., isolated from municipal sewage.</title>
        <authorList>
            <person name="Zhang L."/>
        </authorList>
    </citation>
    <scope>NUCLEOTIDE SEQUENCE [LARGE SCALE GENOMIC DNA]</scope>
    <source>
        <strain evidence="3 4">H8</strain>
    </source>
</reference>
<evidence type="ECO:0000313" key="4">
    <source>
        <dbReference type="Proteomes" id="UP001549749"/>
    </source>
</evidence>
<dbReference type="Proteomes" id="UP001549749">
    <property type="component" value="Unassembled WGS sequence"/>
</dbReference>
<evidence type="ECO:0000259" key="2">
    <source>
        <dbReference type="Pfam" id="PF07364"/>
    </source>
</evidence>
<keyword evidence="4" id="KW-1185">Reference proteome</keyword>
<dbReference type="InterPro" id="IPR010799">
    <property type="entry name" value="MlrC_C"/>
</dbReference>
<evidence type="ECO:0000313" key="3">
    <source>
        <dbReference type="EMBL" id="MET6998366.1"/>
    </source>
</evidence>
<sequence length="498" mass="53827">MSIDGRQYRVAILGIYHESNTFIAQPTTLDDFSNSHWLSGAAIIKEYRDAYHEIGGMLEILEAHNITAVPVMFAEATPGGIVSAAAYEVLLEEMMRLLDTVLPVDGCLVVPHGAGVTEQHLDMDGHWLSLLRQRLGPDIPVMGTLDPHANVSMAMTQATDALVAYSTNPHVDQRETGRKAASLLVQTLKGEIRPLQHLVQTPVAISIEQQLTSAEPCLSLYAQAKEAGAQPGVLSVSVLLGFPYADVPEMGSAFIVVTDNMPQQGKSVGEALKYMLIDDRTDFVAARQAVAGLLPQLPTWKKPVLMLDMGDNIGGGAPGNSSYLLHSIEAYGLSRCFICIYDPVAVAAAMTHDIGATFLLPLGNKEGGYTTNTIAYDSQVRLLFTADGHFTESNPRHGGQVNFDMGQVAVVQTAGGNTVMLMSLRVPPFSLQQLTAFGIHPQDYEVVVAKGVNAPVAAYGPVCPTILQVNTPGVTQADMTQFSYRHRRRPLFPFEMQL</sequence>
<name>A0ABV2T5S1_9BACT</name>
<gene>
    <name evidence="3" type="ORF">ABR189_13345</name>
</gene>
<dbReference type="EMBL" id="JBEXAC010000001">
    <property type="protein sequence ID" value="MET6998366.1"/>
    <property type="molecule type" value="Genomic_DNA"/>
</dbReference>
<comment type="caution">
    <text evidence="3">The sequence shown here is derived from an EMBL/GenBank/DDBJ whole genome shotgun (WGS) entry which is preliminary data.</text>
</comment>
<dbReference type="Pfam" id="PF07171">
    <property type="entry name" value="MlrC_C"/>
    <property type="match status" value="1"/>
</dbReference>
<evidence type="ECO:0000259" key="1">
    <source>
        <dbReference type="Pfam" id="PF07171"/>
    </source>
</evidence>
<dbReference type="RefSeq" id="WP_354661001.1">
    <property type="nucleotide sequence ID" value="NZ_JBEXAC010000001.1"/>
</dbReference>
<protein>
    <submittedName>
        <fullName evidence="3">M81 family metallopeptidase</fullName>
    </submittedName>
</protein>
<accession>A0ABV2T5S1</accession>
<feature type="domain" description="Microcystin LR degradation protein MlrC N-terminal" evidence="2">
    <location>
        <begin position="9"/>
        <end position="291"/>
    </location>
</feature>
<dbReference type="InterPro" id="IPR015995">
    <property type="entry name" value="MlrC_N"/>
</dbReference>
<dbReference type="Pfam" id="PF07364">
    <property type="entry name" value="DUF1485"/>
    <property type="match status" value="1"/>
</dbReference>